<comment type="caution">
    <text evidence="5">The sequence shown here is derived from an EMBL/GenBank/DDBJ whole genome shotgun (WGS) entry which is preliminary data.</text>
</comment>
<protein>
    <recommendedName>
        <fullName evidence="3">Elongin-C</fullName>
    </recommendedName>
</protein>
<evidence type="ECO:0000256" key="2">
    <source>
        <dbReference type="ARBA" id="ARBA00009993"/>
    </source>
</evidence>
<organism evidence="5 6">
    <name type="scientific">Puccinia sorghi</name>
    <dbReference type="NCBI Taxonomy" id="27349"/>
    <lineage>
        <taxon>Eukaryota</taxon>
        <taxon>Fungi</taxon>
        <taxon>Dikarya</taxon>
        <taxon>Basidiomycota</taxon>
        <taxon>Pucciniomycotina</taxon>
        <taxon>Pucciniomycetes</taxon>
        <taxon>Pucciniales</taxon>
        <taxon>Pucciniaceae</taxon>
        <taxon>Puccinia</taxon>
    </lineage>
</organism>
<keyword evidence="4" id="KW-0539">Nucleus</keyword>
<dbReference type="STRING" id="27349.A0A0L6VGQ0"/>
<evidence type="ECO:0000313" key="5">
    <source>
        <dbReference type="EMBL" id="KNZ59941.1"/>
    </source>
</evidence>
<evidence type="ECO:0000313" key="6">
    <source>
        <dbReference type="Proteomes" id="UP000037035"/>
    </source>
</evidence>
<dbReference type="OrthoDB" id="249087at2759"/>
<keyword evidence="6" id="KW-1185">Reference proteome</keyword>
<comment type="subcellular location">
    <subcellularLocation>
        <location evidence="1">Nucleus</location>
    </subcellularLocation>
</comment>
<dbReference type="AlphaFoldDB" id="A0A0L6VGQ0"/>
<gene>
    <name evidence="5" type="ORF">VP01_1639g8</name>
</gene>
<dbReference type="Proteomes" id="UP000037035">
    <property type="component" value="Unassembled WGS sequence"/>
</dbReference>
<evidence type="ECO:0000256" key="4">
    <source>
        <dbReference type="ARBA" id="ARBA00023242"/>
    </source>
</evidence>
<dbReference type="GO" id="GO:0005634">
    <property type="term" value="C:nucleus"/>
    <property type="evidence" value="ECO:0007669"/>
    <property type="project" value="UniProtKB-SubCell"/>
</dbReference>
<evidence type="ECO:0000256" key="1">
    <source>
        <dbReference type="ARBA" id="ARBA00004123"/>
    </source>
</evidence>
<dbReference type="FunFam" id="3.30.710.10:FF:000035">
    <property type="entry name" value="Elongin C transcription elongation factor"/>
    <property type="match status" value="1"/>
</dbReference>
<dbReference type="PANTHER" id="PTHR20648">
    <property type="entry name" value="ELONGIN-C"/>
    <property type="match status" value="1"/>
</dbReference>
<name>A0A0L6VGQ0_9BASI</name>
<dbReference type="EMBL" id="LAVV01006436">
    <property type="protein sequence ID" value="KNZ59941.1"/>
    <property type="molecule type" value="Genomic_DNA"/>
</dbReference>
<evidence type="ECO:0000256" key="3">
    <source>
        <dbReference type="ARBA" id="ARBA00021347"/>
    </source>
</evidence>
<dbReference type="Gene3D" id="3.30.710.10">
    <property type="entry name" value="Potassium Channel Kv1.1, Chain A"/>
    <property type="match status" value="1"/>
</dbReference>
<dbReference type="InterPro" id="IPR039948">
    <property type="entry name" value="ELC1"/>
</dbReference>
<reference evidence="5 6" key="1">
    <citation type="submission" date="2015-08" db="EMBL/GenBank/DDBJ databases">
        <title>Next Generation Sequencing and Analysis of the Genome of Puccinia sorghi L Schw, the Causal Agent of Maize Common Rust.</title>
        <authorList>
            <person name="Rochi L."/>
            <person name="Burguener G."/>
            <person name="Darino M."/>
            <person name="Turjanski A."/>
            <person name="Kreff E."/>
            <person name="Dieguez M.J."/>
            <person name="Sacco F."/>
        </authorList>
    </citation>
    <scope>NUCLEOTIDE SEQUENCE [LARGE SCALE GENOMIC DNA]</scope>
    <source>
        <strain evidence="5 6">RO10H11247</strain>
    </source>
</reference>
<dbReference type="SUPFAM" id="SSF54695">
    <property type="entry name" value="POZ domain"/>
    <property type="match status" value="1"/>
</dbReference>
<dbReference type="VEuPathDB" id="FungiDB:VP01_1639g8"/>
<dbReference type="InterPro" id="IPR011333">
    <property type="entry name" value="SKP1/BTB/POZ_sf"/>
</dbReference>
<comment type="similarity">
    <text evidence="2">Belongs to the SKP1 family.</text>
</comment>
<accession>A0A0L6VGQ0</accession>
<proteinExistence type="inferred from homology"/>
<sequence>MGQDASGSKYVTIVSEDGQSTADCRSGFRFIIPKQAAVLSNTLKDMLSKDIGMLEAESGVVKLMYSAPVVEKLCHYLLFRHHHITTPGGQSTSKGSAHNFDDQIPIELALQVCYLFDGLTTWSSFRLECADFLDIVSHYTLYILASGFISAFFRLSLADSGPLPICSSFSKTHPLDLKFLSEDCTGVSAMLIGFQSDEALAKPPKKERLVMDSRVKRKAARCRAPLGMKLPSAPINWAIEWK</sequence>